<sequence>MKKLSFIIIILFVSFLLIIKYFDFRNHHGRIENKDHNLPILFEGTFEQNAGAFSDFNENGLEQISF</sequence>
<keyword evidence="1" id="KW-0812">Transmembrane</keyword>
<comment type="caution">
    <text evidence="2">The sequence shown here is derived from an EMBL/GenBank/DDBJ whole genome shotgun (WGS) entry which is preliminary data.</text>
</comment>
<name>A0ABR9WDT4_9BACT</name>
<evidence type="ECO:0000313" key="3">
    <source>
        <dbReference type="Proteomes" id="UP000634134"/>
    </source>
</evidence>
<evidence type="ECO:0000256" key="1">
    <source>
        <dbReference type="SAM" id="Phobius"/>
    </source>
</evidence>
<dbReference type="EMBL" id="JACYGY010000001">
    <property type="protein sequence ID" value="MBE9463585.1"/>
    <property type="molecule type" value="Genomic_DNA"/>
</dbReference>
<gene>
    <name evidence="2" type="ORF">IEE83_16985</name>
</gene>
<protein>
    <submittedName>
        <fullName evidence="2">Uncharacterized protein</fullName>
    </submittedName>
</protein>
<dbReference type="Proteomes" id="UP000634134">
    <property type="component" value="Unassembled WGS sequence"/>
</dbReference>
<feature type="transmembrane region" description="Helical" evidence="1">
    <location>
        <begin position="6"/>
        <end position="24"/>
    </location>
</feature>
<keyword evidence="1" id="KW-0472">Membrane</keyword>
<reference evidence="3" key="1">
    <citation type="submission" date="2023-07" db="EMBL/GenBank/DDBJ databases">
        <title>Dyadobacter sp. nov 'subterranea' isolated from contaminted grondwater.</title>
        <authorList>
            <person name="Szabo I."/>
            <person name="Al-Omari J."/>
            <person name="Szerdahelyi S.G."/>
            <person name="Rado J."/>
        </authorList>
    </citation>
    <scope>NUCLEOTIDE SEQUENCE [LARGE SCALE GENOMIC DNA]</scope>
    <source>
        <strain evidence="3">UP-52</strain>
    </source>
</reference>
<keyword evidence="3" id="KW-1185">Reference proteome</keyword>
<dbReference type="RefSeq" id="WP_379992359.1">
    <property type="nucleotide sequence ID" value="NZ_JBHSRU010000009.1"/>
</dbReference>
<accession>A0ABR9WDT4</accession>
<organism evidence="2 3">
    <name type="scientific">Dyadobacter subterraneus</name>
    <dbReference type="NCBI Taxonomy" id="2773304"/>
    <lineage>
        <taxon>Bacteria</taxon>
        <taxon>Pseudomonadati</taxon>
        <taxon>Bacteroidota</taxon>
        <taxon>Cytophagia</taxon>
        <taxon>Cytophagales</taxon>
        <taxon>Spirosomataceae</taxon>
        <taxon>Dyadobacter</taxon>
    </lineage>
</organism>
<keyword evidence="1" id="KW-1133">Transmembrane helix</keyword>
<evidence type="ECO:0000313" key="2">
    <source>
        <dbReference type="EMBL" id="MBE9463585.1"/>
    </source>
</evidence>
<proteinExistence type="predicted"/>